<sequence>MLLQVNLLLINPEPAPRQSQTYHYKFTGVPTDKNGVPLPPNTPPPPQFDDNKDPWYPFEDEGGFCLADFLYCEEETPAKKNHYLLGIWALDKAKHDNLVPFNSYAQIYNAINSIELGDAPWQSFLMTFADDSNNLADTPWKTASYKVWYYDPAQVISNMLDNPDFDGQFDYAAYVETQIYEDDNATKGCMPCPVILGSNKTTVSIATGYVEYHLLYLLFSNIHNTVRCAHRNAVVPIGFLAIPKRDWKYDNDTTFRKFKQELYHTSLLCILQPLKAGMKIPVIQQCPDGHFHWVIYELAAFISDYPKQVALAGVVQGWCPKCTGINKDLDGPSGPHTQSLIKQFINSAKGDGTVLWDLYRIDDNILPFTHNFP</sequence>
<dbReference type="EMBL" id="JANBPK010001568">
    <property type="protein sequence ID" value="KAJ2921643.1"/>
    <property type="molecule type" value="Genomic_DNA"/>
</dbReference>
<comment type="caution">
    <text evidence="1">The sequence shown here is derived from an EMBL/GenBank/DDBJ whole genome shotgun (WGS) entry which is preliminary data.</text>
</comment>
<name>A0A9W8IXI5_9AGAR</name>
<dbReference type="Pfam" id="PF18759">
    <property type="entry name" value="Plavaka"/>
    <property type="match status" value="1"/>
</dbReference>
<gene>
    <name evidence="1" type="ORF">H1R20_g15450</name>
</gene>
<proteinExistence type="predicted"/>
<evidence type="ECO:0000313" key="2">
    <source>
        <dbReference type="Proteomes" id="UP001140091"/>
    </source>
</evidence>
<dbReference type="Proteomes" id="UP001140091">
    <property type="component" value="Unassembled WGS sequence"/>
</dbReference>
<evidence type="ECO:0000313" key="1">
    <source>
        <dbReference type="EMBL" id="KAJ2921643.1"/>
    </source>
</evidence>
<dbReference type="AlphaFoldDB" id="A0A9W8IXI5"/>
<keyword evidence="2" id="KW-1185">Reference proteome</keyword>
<feature type="non-terminal residue" evidence="1">
    <location>
        <position position="1"/>
    </location>
</feature>
<protein>
    <submittedName>
        <fullName evidence="1">Uncharacterized protein</fullName>
    </submittedName>
</protein>
<accession>A0A9W8IXI5</accession>
<dbReference type="OrthoDB" id="3199698at2759"/>
<reference evidence="1" key="1">
    <citation type="submission" date="2022-06" db="EMBL/GenBank/DDBJ databases">
        <title>Genome Sequence of Candolleomyces eurysporus.</title>
        <authorList>
            <person name="Buettner E."/>
        </authorList>
    </citation>
    <scope>NUCLEOTIDE SEQUENCE</scope>
    <source>
        <strain evidence="1">VTCC 930004</strain>
    </source>
</reference>
<organism evidence="1 2">
    <name type="scientific">Candolleomyces eurysporus</name>
    <dbReference type="NCBI Taxonomy" id="2828524"/>
    <lineage>
        <taxon>Eukaryota</taxon>
        <taxon>Fungi</taxon>
        <taxon>Dikarya</taxon>
        <taxon>Basidiomycota</taxon>
        <taxon>Agaricomycotina</taxon>
        <taxon>Agaricomycetes</taxon>
        <taxon>Agaricomycetidae</taxon>
        <taxon>Agaricales</taxon>
        <taxon>Agaricineae</taxon>
        <taxon>Psathyrellaceae</taxon>
        <taxon>Candolleomyces</taxon>
    </lineage>
</organism>
<dbReference type="InterPro" id="IPR041078">
    <property type="entry name" value="Plavaka"/>
</dbReference>